<feature type="transmembrane region" description="Helical" evidence="10">
    <location>
        <begin position="705"/>
        <end position="726"/>
    </location>
</feature>
<feature type="transmembrane region" description="Helical" evidence="10">
    <location>
        <begin position="791"/>
        <end position="811"/>
    </location>
</feature>
<evidence type="ECO:0000256" key="2">
    <source>
        <dbReference type="ARBA" id="ARBA00015792"/>
    </source>
</evidence>
<dbReference type="Pfam" id="PF02355">
    <property type="entry name" value="SecD_SecF_C"/>
    <property type="match status" value="2"/>
</dbReference>
<dbReference type="NCBIfam" id="NF009582">
    <property type="entry name" value="PRK13024.1-2"/>
    <property type="match status" value="1"/>
</dbReference>
<dbReference type="InterPro" id="IPR022813">
    <property type="entry name" value="SecD/SecF_arch_bac"/>
</dbReference>
<keyword evidence="7 10" id="KW-1133">Transmembrane helix</keyword>
<evidence type="ECO:0000313" key="12">
    <source>
        <dbReference type="EMBL" id="BAH69624.1"/>
    </source>
</evidence>
<dbReference type="eggNOG" id="COG0342">
    <property type="taxonomic scope" value="Bacteria"/>
</dbReference>
<dbReference type="PANTHER" id="PTHR30081:SF8">
    <property type="entry name" value="PROTEIN TRANSLOCASE SUBUNIT SECF"/>
    <property type="match status" value="1"/>
</dbReference>
<evidence type="ECO:0000256" key="1">
    <source>
        <dbReference type="ARBA" id="ARBA00004651"/>
    </source>
</evidence>
<feature type="transmembrane region" description="Helical" evidence="10">
    <location>
        <begin position="817"/>
        <end position="839"/>
    </location>
</feature>
<dbReference type="KEGG" id="mfp:MBIO_0359"/>
<keyword evidence="13" id="KW-1185">Reference proteome</keyword>
<keyword evidence="8" id="KW-0811">Translocation</keyword>
<sequence>MYLIYNWKVMWYKLKPFMRKIFSWSNWKRWVVLSITLISTIIAIVCGSLFYISKKPNLSIEYGGGVEILVQAQKNGKKVNDKYAKNIANTMDDRLTGGIAFNGTTVNVEGDGILKITQNGKLSSKEKEELEKIVSSKPNLILTDGDMIPLFVRGKFNESREKIDYSRIEDYIPPLKENGAKFKFIPPSEKGRSGYYGIDVSLRNNAAADEWYKATEYITKNNKDPKKRKILMWLNLDALVKFAKTEYASDWKEAGENPYNFVHIGNKALNDKGKPNALKEYEFKGTNYLLSEAGLREPLKGTQFFISGRFNEAQAKKTAANINFGSANYDLKILSSNYIEASKTSNSFRSALLAGAVVFSIIAVFMIVNYGLLGALSTISIALYMFLTLLLFTVLRGEYSPVTIAALIIGIGISVDSNIITFERLKNEVYAGDRLKKAMKNANHRTLGSILDANILTLLISFVLFFFGTSTIKGFSISLVFSVTFILIVMLIFTRGLSVLLVNTGAFDKKLWLLGIRQKKILAPKKENKFNKFDFVKNSKWFGIGSLIFIVAGIIVFAVFAGINKDFWAGFNRSMEFGGGVRISIESANSAYVNSDILDIQNKFMAHMNKWGIDPNKITFQIVPMDLGNGNFKLQIETSQDLSNVLSKIESDVATFVSSGNKPRFIAYAISTSRAFDLLKYSMIAIAGAFLVVIVYTFIRFKWTYSIAAVFGLLHDVLMSIAFIVVARLQLSPIMIAALLSITAFSINDTIIVFERIKETINTQYHGVFLSKALIKEIANNAIKDTFKRSLYTTLTTVVSILVLLMFGNATDLSFNIVMIFGLVVGSYSSIFICTWLWIKLETKRQLCIKKRADNSYWVLSGSEEQLFQGINDFTA</sequence>
<name>C4XEQ2_MYCFP</name>
<dbReference type="GO" id="GO:0006886">
    <property type="term" value="P:intracellular protein transport"/>
    <property type="evidence" value="ECO:0007669"/>
    <property type="project" value="InterPro"/>
</dbReference>
<dbReference type="eggNOG" id="COG0341">
    <property type="taxonomic scope" value="Bacteria"/>
</dbReference>
<comment type="subcellular location">
    <subcellularLocation>
        <location evidence="1">Cell membrane</location>
        <topology evidence="1">Multi-pass membrane protein</topology>
    </subcellularLocation>
</comment>
<dbReference type="PRINTS" id="PR01755">
    <property type="entry name" value="SECFTRNLCASE"/>
</dbReference>
<dbReference type="GO" id="GO:0005886">
    <property type="term" value="C:plasma membrane"/>
    <property type="evidence" value="ECO:0007669"/>
    <property type="project" value="UniProtKB-SubCell"/>
</dbReference>
<keyword evidence="6" id="KW-0653">Protein transport</keyword>
<feature type="transmembrane region" description="Helical" evidence="10">
    <location>
        <begin position="402"/>
        <end position="420"/>
    </location>
</feature>
<keyword evidence="5 10" id="KW-0812">Transmembrane</keyword>
<evidence type="ECO:0000256" key="6">
    <source>
        <dbReference type="ARBA" id="ARBA00022927"/>
    </source>
</evidence>
<dbReference type="GO" id="GO:0015450">
    <property type="term" value="F:protein-transporting ATPase activity"/>
    <property type="evidence" value="ECO:0007669"/>
    <property type="project" value="InterPro"/>
</dbReference>
<reference evidence="12 13" key="1">
    <citation type="journal article" date="2009" name="Curr. Microbiol.">
        <title>Molecular cloning and expression of a novel cholinephosphotransferase involved in glycoglycerophospholipid biosynthesis of Mycoplasma fermentans.</title>
        <authorList>
            <person name="Ishida N."/>
            <person name="Irikura D."/>
            <person name="Matsuda K."/>
            <person name="Sato S."/>
            <person name="Asano K."/>
        </authorList>
    </citation>
    <scope>NUCLEOTIDE SEQUENCE [LARGE SCALE GENOMIC DNA]</scope>
    <source>
        <strain evidence="13">ATCC 19989 / NBRC 14854 / NCTC 10117 / PG18</strain>
    </source>
</reference>
<evidence type="ECO:0000256" key="8">
    <source>
        <dbReference type="ARBA" id="ARBA00023010"/>
    </source>
</evidence>
<dbReference type="InterPro" id="IPR048634">
    <property type="entry name" value="SecD_SecF_C"/>
</dbReference>
<dbReference type="PANTHER" id="PTHR30081">
    <property type="entry name" value="PROTEIN-EXPORT MEMBRANE PROTEIN SEC"/>
    <property type="match status" value="1"/>
</dbReference>
<proteinExistence type="predicted"/>
<dbReference type="NCBIfam" id="NF046001">
    <property type="entry name" value="SecDF_plasm"/>
    <property type="match status" value="1"/>
</dbReference>
<gene>
    <name evidence="12" type="ordered locus">MBIO_0359</name>
</gene>
<evidence type="ECO:0000256" key="5">
    <source>
        <dbReference type="ARBA" id="ARBA00022692"/>
    </source>
</evidence>
<feature type="transmembrane region" description="Helical" evidence="10">
    <location>
        <begin position="351"/>
        <end position="368"/>
    </location>
</feature>
<keyword evidence="9 10" id="KW-0472">Membrane</keyword>
<feature type="transmembrane region" description="Helical" evidence="10">
    <location>
        <begin position="678"/>
        <end position="699"/>
    </location>
</feature>
<organism evidence="12 13">
    <name type="scientific">Mycoplasmopsis fermentans (strain ATCC 19989 / NBRC 14854 / NCTC 10117 / PG18)</name>
    <name type="common">Mycoplasma fermentans</name>
    <dbReference type="NCBI Taxonomy" id="496833"/>
    <lineage>
        <taxon>Bacteria</taxon>
        <taxon>Bacillati</taxon>
        <taxon>Mycoplasmatota</taxon>
        <taxon>Mycoplasmoidales</taxon>
        <taxon>Metamycoplasmataceae</taxon>
        <taxon>Mycoplasmopsis</taxon>
    </lineage>
</organism>
<evidence type="ECO:0000256" key="4">
    <source>
        <dbReference type="ARBA" id="ARBA00022475"/>
    </source>
</evidence>
<dbReference type="SUPFAM" id="SSF82866">
    <property type="entry name" value="Multidrug efflux transporter AcrB transmembrane domain"/>
    <property type="match status" value="2"/>
</dbReference>
<dbReference type="Proteomes" id="UP000006810">
    <property type="component" value="Chromosome"/>
</dbReference>
<evidence type="ECO:0000256" key="3">
    <source>
        <dbReference type="ARBA" id="ARBA00022448"/>
    </source>
</evidence>
<dbReference type="HOGENOM" id="CLU_007894_3_1_14"/>
<feature type="domain" description="Protein export membrane protein SecD/SecF C-terminal" evidence="11">
    <location>
        <begin position="328"/>
        <end position="484"/>
    </location>
</feature>
<evidence type="ECO:0000313" key="13">
    <source>
        <dbReference type="Proteomes" id="UP000006810"/>
    </source>
</evidence>
<feature type="domain" description="Protein export membrane protein SecD/SecF C-terminal" evidence="11">
    <location>
        <begin position="668"/>
        <end position="843"/>
    </location>
</feature>
<dbReference type="AlphaFoldDB" id="C4XEQ2"/>
<keyword evidence="4" id="KW-1003">Cell membrane</keyword>
<evidence type="ECO:0000259" key="11">
    <source>
        <dbReference type="Pfam" id="PF02355"/>
    </source>
</evidence>
<dbReference type="EMBL" id="AP009608">
    <property type="protein sequence ID" value="BAH69624.1"/>
    <property type="molecule type" value="Genomic_DNA"/>
</dbReference>
<evidence type="ECO:0000256" key="7">
    <source>
        <dbReference type="ARBA" id="ARBA00022989"/>
    </source>
</evidence>
<feature type="transmembrane region" description="Helical" evidence="10">
    <location>
        <begin position="447"/>
        <end position="467"/>
    </location>
</feature>
<protein>
    <recommendedName>
        <fullName evidence="2">Protein translocase subunit SecF</fullName>
    </recommendedName>
</protein>
<feature type="transmembrane region" description="Helical" evidence="10">
    <location>
        <begin position="374"/>
        <end position="395"/>
    </location>
</feature>
<dbReference type="NCBIfam" id="TIGR00966">
    <property type="entry name" value="transloc_SecF"/>
    <property type="match status" value="1"/>
</dbReference>
<dbReference type="Gene3D" id="1.20.1640.10">
    <property type="entry name" value="Multidrug efflux transporter AcrB transmembrane domain"/>
    <property type="match status" value="2"/>
</dbReference>
<keyword evidence="3" id="KW-0813">Transport</keyword>
<evidence type="ECO:0000256" key="9">
    <source>
        <dbReference type="ARBA" id="ARBA00023136"/>
    </source>
</evidence>
<dbReference type="InterPro" id="IPR005665">
    <property type="entry name" value="SecF_bac"/>
</dbReference>
<feature type="transmembrane region" description="Helical" evidence="10">
    <location>
        <begin position="479"/>
        <end position="502"/>
    </location>
</feature>
<dbReference type="PATRIC" id="fig|496833.3.peg.787"/>
<dbReference type="InterPro" id="IPR022645">
    <property type="entry name" value="SecD/SecF_bac"/>
</dbReference>
<evidence type="ECO:0000256" key="10">
    <source>
        <dbReference type="SAM" id="Phobius"/>
    </source>
</evidence>
<feature type="transmembrane region" description="Helical" evidence="10">
    <location>
        <begin position="30"/>
        <end position="52"/>
    </location>
</feature>
<accession>C4XEQ2</accession>
<feature type="transmembrane region" description="Helical" evidence="10">
    <location>
        <begin position="541"/>
        <end position="563"/>
    </location>
</feature>